<dbReference type="RefSeq" id="WP_246002369.1">
    <property type="nucleotide sequence ID" value="NZ_RKQK01000003.1"/>
</dbReference>
<keyword evidence="2 5" id="KW-0238">DNA-binding</keyword>
<dbReference type="GO" id="GO:0003700">
    <property type="term" value="F:DNA-binding transcription factor activity"/>
    <property type="evidence" value="ECO:0007669"/>
    <property type="project" value="InterPro"/>
</dbReference>
<evidence type="ECO:0000256" key="2">
    <source>
        <dbReference type="ARBA" id="ARBA00023125"/>
    </source>
</evidence>
<dbReference type="EMBL" id="RKQK01000003">
    <property type="protein sequence ID" value="RPE66661.1"/>
    <property type="molecule type" value="Genomic_DNA"/>
</dbReference>
<evidence type="ECO:0000313" key="5">
    <source>
        <dbReference type="EMBL" id="RPE66661.1"/>
    </source>
</evidence>
<name>A0A3N4UHB8_9RHOB</name>
<keyword evidence="3" id="KW-0804">Transcription</keyword>
<keyword evidence="6" id="KW-1185">Reference proteome</keyword>
<reference evidence="5 6" key="1">
    <citation type="submission" date="2018-11" db="EMBL/GenBank/DDBJ databases">
        <title>Genomic Encyclopedia of Type Strains, Phase IV (KMG-IV): sequencing the most valuable type-strain genomes for metagenomic binning, comparative biology and taxonomic classification.</title>
        <authorList>
            <person name="Goeker M."/>
        </authorList>
    </citation>
    <scope>NUCLEOTIDE SEQUENCE [LARGE SCALE GENOMIC DNA]</scope>
    <source>
        <strain evidence="5 6">DSM 104731</strain>
    </source>
</reference>
<proteinExistence type="predicted"/>
<protein>
    <submittedName>
        <fullName evidence="5">DNA-binding MarR family transcriptional regulator</fullName>
    </submittedName>
</protein>
<dbReference type="PROSITE" id="PS50995">
    <property type="entry name" value="HTH_MARR_2"/>
    <property type="match status" value="1"/>
</dbReference>
<comment type="caution">
    <text evidence="5">The sequence shown here is derived from an EMBL/GenBank/DDBJ whole genome shotgun (WGS) entry which is preliminary data.</text>
</comment>
<evidence type="ECO:0000259" key="4">
    <source>
        <dbReference type="PROSITE" id="PS50995"/>
    </source>
</evidence>
<dbReference type="PANTHER" id="PTHR42756">
    <property type="entry name" value="TRANSCRIPTIONAL REGULATOR, MARR"/>
    <property type="match status" value="1"/>
</dbReference>
<evidence type="ECO:0000313" key="6">
    <source>
        <dbReference type="Proteomes" id="UP000269689"/>
    </source>
</evidence>
<dbReference type="Pfam" id="PF01047">
    <property type="entry name" value="MarR"/>
    <property type="match status" value="1"/>
</dbReference>
<evidence type="ECO:0000256" key="1">
    <source>
        <dbReference type="ARBA" id="ARBA00023015"/>
    </source>
</evidence>
<sequence length="150" mass="17419">MSSNHDSPNKFKQNWPFFWFSQINAAYTNVLERRIKAYGIDIPRWRAMMSLYEDQYLSVSEIAEFSAQKLNTTTKVVQRMMKDGLVSTRVRPQDGRVTEVCLTDKGEKLRKQAFTEAQAVFDATFSELSEGEIQDLNTTLSRLHTRLKDQ</sequence>
<gene>
    <name evidence="5" type="ORF">EDD53_2367</name>
</gene>
<dbReference type="InterPro" id="IPR000835">
    <property type="entry name" value="HTH_MarR-typ"/>
</dbReference>
<organism evidence="5 6">
    <name type="scientific">Pacificibacter maritimus</name>
    <dbReference type="NCBI Taxonomy" id="762213"/>
    <lineage>
        <taxon>Bacteria</taxon>
        <taxon>Pseudomonadati</taxon>
        <taxon>Pseudomonadota</taxon>
        <taxon>Alphaproteobacteria</taxon>
        <taxon>Rhodobacterales</taxon>
        <taxon>Roseobacteraceae</taxon>
        <taxon>Pacificibacter</taxon>
    </lineage>
</organism>
<keyword evidence="1" id="KW-0805">Transcription regulation</keyword>
<feature type="domain" description="HTH marR-type" evidence="4">
    <location>
        <begin position="1"/>
        <end position="145"/>
    </location>
</feature>
<dbReference type="SMART" id="SM00347">
    <property type="entry name" value="HTH_MARR"/>
    <property type="match status" value="1"/>
</dbReference>
<dbReference type="SUPFAM" id="SSF46785">
    <property type="entry name" value="Winged helix' DNA-binding domain"/>
    <property type="match status" value="1"/>
</dbReference>
<accession>A0A3N4UHB8</accession>
<dbReference type="Gene3D" id="1.10.10.10">
    <property type="entry name" value="Winged helix-like DNA-binding domain superfamily/Winged helix DNA-binding domain"/>
    <property type="match status" value="1"/>
</dbReference>
<dbReference type="PANTHER" id="PTHR42756:SF1">
    <property type="entry name" value="TRANSCRIPTIONAL REPRESSOR OF EMRAB OPERON"/>
    <property type="match status" value="1"/>
</dbReference>
<dbReference type="InterPro" id="IPR036390">
    <property type="entry name" value="WH_DNA-bd_sf"/>
</dbReference>
<dbReference type="InterPro" id="IPR036388">
    <property type="entry name" value="WH-like_DNA-bd_sf"/>
</dbReference>
<dbReference type="Proteomes" id="UP000269689">
    <property type="component" value="Unassembled WGS sequence"/>
</dbReference>
<evidence type="ECO:0000256" key="3">
    <source>
        <dbReference type="ARBA" id="ARBA00023163"/>
    </source>
</evidence>
<dbReference type="AlphaFoldDB" id="A0A3N4UHB8"/>
<dbReference type="GO" id="GO:0003677">
    <property type="term" value="F:DNA binding"/>
    <property type="evidence" value="ECO:0007669"/>
    <property type="project" value="UniProtKB-KW"/>
</dbReference>